<dbReference type="Proteomes" id="UP001057402">
    <property type="component" value="Chromosome 4"/>
</dbReference>
<gene>
    <name evidence="1" type="ORF">MLD38_014201</name>
</gene>
<protein>
    <submittedName>
        <fullName evidence="1">Uncharacterized protein</fullName>
    </submittedName>
</protein>
<sequence length="405" mass="45334">MALLLKEAKRQAKERWFILGAFGDRITRYFFCGGTMPAADLLLYFQMTVNDTWDDVSVVDHWLINGKHYSQTEWLKRMDKNMGSVRHIMEETHGKGSAVKWTVYWRTFVHHRGGGVVWIQQWGRVNDVYLHKDLSPQPFHYYTIGGVDLKVHPAVFMEGARYPYGAPSDSAFTGDSHFPGHPSLSMPRSLPSYRGYDHGYSGGASSAPLREDRDLNTLQSGPHAVNGFLRHSYPPELSIRQGSDVGILAACSSRRGCSSLIDDLNPSSINMGREFSVGISSGIANGTSSAEGSLNGLQAPGRESNVLFVAGLPSDCTRREVSHLFRPFVGFKDIRVIHKVARRKGDTAMVLCFVEFDNVRCAYTAMEALQGYTFDHKKPDSSVLKIQFAHFPIRMSSEEPFEISR</sequence>
<organism evidence="1 2">
    <name type="scientific">Melastoma candidum</name>
    <dbReference type="NCBI Taxonomy" id="119954"/>
    <lineage>
        <taxon>Eukaryota</taxon>
        <taxon>Viridiplantae</taxon>
        <taxon>Streptophyta</taxon>
        <taxon>Embryophyta</taxon>
        <taxon>Tracheophyta</taxon>
        <taxon>Spermatophyta</taxon>
        <taxon>Magnoliopsida</taxon>
        <taxon>eudicotyledons</taxon>
        <taxon>Gunneridae</taxon>
        <taxon>Pentapetalae</taxon>
        <taxon>rosids</taxon>
        <taxon>malvids</taxon>
        <taxon>Myrtales</taxon>
        <taxon>Melastomataceae</taxon>
        <taxon>Melastomatoideae</taxon>
        <taxon>Melastomateae</taxon>
        <taxon>Melastoma</taxon>
    </lineage>
</organism>
<proteinExistence type="predicted"/>
<dbReference type="EMBL" id="CM042883">
    <property type="protein sequence ID" value="KAI4376439.1"/>
    <property type="molecule type" value="Genomic_DNA"/>
</dbReference>
<evidence type="ECO:0000313" key="2">
    <source>
        <dbReference type="Proteomes" id="UP001057402"/>
    </source>
</evidence>
<comment type="caution">
    <text evidence="1">The sequence shown here is derived from an EMBL/GenBank/DDBJ whole genome shotgun (WGS) entry which is preliminary data.</text>
</comment>
<name>A0ACB9RC45_9MYRT</name>
<reference evidence="2" key="1">
    <citation type="journal article" date="2023" name="Front. Plant Sci.">
        <title>Chromosomal-level genome assembly of Melastoma candidum provides insights into trichome evolution.</title>
        <authorList>
            <person name="Zhong Y."/>
            <person name="Wu W."/>
            <person name="Sun C."/>
            <person name="Zou P."/>
            <person name="Liu Y."/>
            <person name="Dai S."/>
            <person name="Zhou R."/>
        </authorList>
    </citation>
    <scope>NUCLEOTIDE SEQUENCE [LARGE SCALE GENOMIC DNA]</scope>
</reference>
<keyword evidence="2" id="KW-1185">Reference proteome</keyword>
<accession>A0ACB9RC45</accession>
<evidence type="ECO:0000313" key="1">
    <source>
        <dbReference type="EMBL" id="KAI4376439.1"/>
    </source>
</evidence>